<evidence type="ECO:0000256" key="3">
    <source>
        <dbReference type="ARBA" id="ARBA00023002"/>
    </source>
</evidence>
<dbReference type="Pfam" id="PF00248">
    <property type="entry name" value="Aldo_ket_red"/>
    <property type="match status" value="1"/>
</dbReference>
<sequence length="335" mass="38185">MVPNKDLPLIRRPCNLGLCKEKEQKMEILKLNNGHSIPVIGLGTWNSPPKEVGAAVQKSIEVGYRHIDCAYIYKNEVEIGIALQEAMKNMHIKRSELFITSKLWHTCHRPENVKKACEKSLKDLQLDYLDLYLIHFPVSFQAGEVDFPTDENNNPIFDTVPLEDTWKAMEMLVDEGLVKSIGLSNFNKQQIENILKHCRIKPANLQIEIHASFPNIKLVEYAQSVGMTVTAYAPLGSPARSPKSGNLITEPWVISIGEKYGKTSAQVLLRYLIQRGLIVVPKSVTPSRIEENFQIFDFKLTNDEMEKLTTNGLNERKFRMLGMTAHPEYPFNEEY</sequence>
<dbReference type="AlphaFoldDB" id="A0AA85KKB6"/>
<evidence type="ECO:0000256" key="4">
    <source>
        <dbReference type="PIRSR" id="PIRSR000097-1"/>
    </source>
</evidence>
<evidence type="ECO:0000259" key="7">
    <source>
        <dbReference type="Pfam" id="PF00248"/>
    </source>
</evidence>
<organism evidence="8 9">
    <name type="scientific">Trichobilharzia regenti</name>
    <name type="common">Nasal bird schistosome</name>
    <dbReference type="NCBI Taxonomy" id="157069"/>
    <lineage>
        <taxon>Eukaryota</taxon>
        <taxon>Metazoa</taxon>
        <taxon>Spiralia</taxon>
        <taxon>Lophotrochozoa</taxon>
        <taxon>Platyhelminthes</taxon>
        <taxon>Trematoda</taxon>
        <taxon>Digenea</taxon>
        <taxon>Strigeidida</taxon>
        <taxon>Schistosomatoidea</taxon>
        <taxon>Schistosomatidae</taxon>
        <taxon>Trichobilharzia</taxon>
    </lineage>
</organism>
<evidence type="ECO:0000256" key="6">
    <source>
        <dbReference type="PIRSR" id="PIRSR000097-3"/>
    </source>
</evidence>
<reference evidence="8" key="1">
    <citation type="submission" date="2022-06" db="EMBL/GenBank/DDBJ databases">
        <authorList>
            <person name="Berger JAMES D."/>
            <person name="Berger JAMES D."/>
        </authorList>
    </citation>
    <scope>NUCLEOTIDE SEQUENCE [LARGE SCALE GENOMIC DNA]</scope>
</reference>
<dbReference type="Gene3D" id="3.20.20.100">
    <property type="entry name" value="NADP-dependent oxidoreductase domain"/>
    <property type="match status" value="1"/>
</dbReference>
<evidence type="ECO:0000313" key="9">
    <source>
        <dbReference type="WBParaSite" id="TREG1_96610.1"/>
    </source>
</evidence>
<dbReference type="PRINTS" id="PR00069">
    <property type="entry name" value="ALDKETRDTASE"/>
</dbReference>
<evidence type="ECO:0000256" key="5">
    <source>
        <dbReference type="PIRSR" id="PIRSR000097-2"/>
    </source>
</evidence>
<name>A0AA85KKB6_TRIRE</name>
<dbReference type="PROSITE" id="PS00063">
    <property type="entry name" value="ALDOKETO_REDUCTASE_3"/>
    <property type="match status" value="1"/>
</dbReference>
<dbReference type="InterPro" id="IPR018170">
    <property type="entry name" value="Aldo/ket_reductase_CS"/>
</dbReference>
<comment type="similarity">
    <text evidence="1">Belongs to the aldo/keto reductase family.</text>
</comment>
<keyword evidence="8" id="KW-1185">Reference proteome</keyword>
<feature type="binding site" evidence="5">
    <location>
        <position position="135"/>
    </location>
    <ligand>
        <name>substrate</name>
    </ligand>
</feature>
<feature type="active site" description="Proton donor" evidence="4">
    <location>
        <position position="73"/>
    </location>
</feature>
<feature type="domain" description="NADP-dependent oxidoreductase" evidence="7">
    <location>
        <begin position="40"/>
        <end position="309"/>
    </location>
</feature>
<dbReference type="Proteomes" id="UP000050795">
    <property type="component" value="Unassembled WGS sequence"/>
</dbReference>
<dbReference type="InterPro" id="IPR036812">
    <property type="entry name" value="NAD(P)_OxRdtase_dom_sf"/>
</dbReference>
<keyword evidence="2" id="KW-0521">NADP</keyword>
<accession>A0AA85KKB6</accession>
<dbReference type="PROSITE" id="PS00062">
    <property type="entry name" value="ALDOKETO_REDUCTASE_2"/>
    <property type="match status" value="1"/>
</dbReference>
<reference evidence="9" key="2">
    <citation type="submission" date="2023-11" db="UniProtKB">
        <authorList>
            <consortium name="WormBaseParasite"/>
        </authorList>
    </citation>
    <scope>IDENTIFICATION</scope>
</reference>
<evidence type="ECO:0000256" key="1">
    <source>
        <dbReference type="ARBA" id="ARBA00007905"/>
    </source>
</evidence>
<dbReference type="PANTHER" id="PTHR11732">
    <property type="entry name" value="ALDO/KETO REDUCTASE"/>
    <property type="match status" value="1"/>
</dbReference>
<feature type="site" description="Lowers pKa of active site Tyr" evidence="6">
    <location>
        <position position="102"/>
    </location>
</feature>
<dbReference type="PROSITE" id="PS00798">
    <property type="entry name" value="ALDOKETO_REDUCTASE_1"/>
    <property type="match status" value="1"/>
</dbReference>
<dbReference type="InterPro" id="IPR023210">
    <property type="entry name" value="NADP_OxRdtase_dom"/>
</dbReference>
<dbReference type="GO" id="GO:0016491">
    <property type="term" value="F:oxidoreductase activity"/>
    <property type="evidence" value="ECO:0007669"/>
    <property type="project" value="UniProtKB-KW"/>
</dbReference>
<keyword evidence="3" id="KW-0560">Oxidoreductase</keyword>
<evidence type="ECO:0000256" key="2">
    <source>
        <dbReference type="ARBA" id="ARBA00022857"/>
    </source>
</evidence>
<evidence type="ECO:0000313" key="8">
    <source>
        <dbReference type="Proteomes" id="UP000050795"/>
    </source>
</evidence>
<dbReference type="PIRSF" id="PIRSF000097">
    <property type="entry name" value="AKR"/>
    <property type="match status" value="1"/>
</dbReference>
<dbReference type="FunFam" id="3.20.20.100:FF:000006">
    <property type="entry name" value="Aldo-keto reductase family 1 member A1"/>
    <property type="match status" value="1"/>
</dbReference>
<protein>
    <recommendedName>
        <fullName evidence="7">NADP-dependent oxidoreductase domain-containing protein</fullName>
    </recommendedName>
</protein>
<dbReference type="WBParaSite" id="TREG1_96610.1">
    <property type="protein sequence ID" value="TREG1_96610.1"/>
    <property type="gene ID" value="TREG1_96610"/>
</dbReference>
<proteinExistence type="inferred from homology"/>
<dbReference type="SUPFAM" id="SSF51430">
    <property type="entry name" value="NAD(P)-linked oxidoreductase"/>
    <property type="match status" value="1"/>
</dbReference>
<dbReference type="InterPro" id="IPR020471">
    <property type="entry name" value="AKR"/>
</dbReference>